<feature type="non-terminal residue" evidence="2">
    <location>
        <position position="1"/>
    </location>
</feature>
<reference evidence="2 3" key="1">
    <citation type="journal article" date="2021" name="Nat. Plants">
        <title>The Taxus genome provides insights into paclitaxel biosynthesis.</title>
        <authorList>
            <person name="Xiong X."/>
            <person name="Gou J."/>
            <person name="Liao Q."/>
            <person name="Li Y."/>
            <person name="Zhou Q."/>
            <person name="Bi G."/>
            <person name="Li C."/>
            <person name="Du R."/>
            <person name="Wang X."/>
            <person name="Sun T."/>
            <person name="Guo L."/>
            <person name="Liang H."/>
            <person name="Lu P."/>
            <person name="Wu Y."/>
            <person name="Zhang Z."/>
            <person name="Ro D.K."/>
            <person name="Shang Y."/>
            <person name="Huang S."/>
            <person name="Yan J."/>
        </authorList>
    </citation>
    <scope>NUCLEOTIDE SEQUENCE [LARGE SCALE GENOMIC DNA]</scope>
    <source>
        <strain evidence="2">Ta-2019</strain>
    </source>
</reference>
<dbReference type="Proteomes" id="UP000824469">
    <property type="component" value="Unassembled WGS sequence"/>
</dbReference>
<dbReference type="EMBL" id="JAHRHJ020000007">
    <property type="protein sequence ID" value="KAH9308238.1"/>
    <property type="molecule type" value="Genomic_DNA"/>
</dbReference>
<organism evidence="2 3">
    <name type="scientific">Taxus chinensis</name>
    <name type="common">Chinese yew</name>
    <name type="synonym">Taxus wallichiana var. chinensis</name>
    <dbReference type="NCBI Taxonomy" id="29808"/>
    <lineage>
        <taxon>Eukaryota</taxon>
        <taxon>Viridiplantae</taxon>
        <taxon>Streptophyta</taxon>
        <taxon>Embryophyta</taxon>
        <taxon>Tracheophyta</taxon>
        <taxon>Spermatophyta</taxon>
        <taxon>Pinopsida</taxon>
        <taxon>Pinidae</taxon>
        <taxon>Conifers II</taxon>
        <taxon>Cupressales</taxon>
        <taxon>Taxaceae</taxon>
        <taxon>Taxus</taxon>
    </lineage>
</organism>
<evidence type="ECO:0000313" key="2">
    <source>
        <dbReference type="EMBL" id="KAH9308238.1"/>
    </source>
</evidence>
<dbReference type="InterPro" id="IPR008271">
    <property type="entry name" value="Ser/Thr_kinase_AS"/>
</dbReference>
<dbReference type="GO" id="GO:0004672">
    <property type="term" value="F:protein kinase activity"/>
    <property type="evidence" value="ECO:0007669"/>
    <property type="project" value="InterPro"/>
</dbReference>
<name>A0AA38KKW8_TAXCH</name>
<sequence length="58" mass="6343">AAEGLAYLHHDCRPPILHRDVKANNILLGSQYEPYLADFGLAKLVDSSEFARSSTTVA</sequence>
<dbReference type="PANTHER" id="PTHR48006">
    <property type="entry name" value="LEUCINE-RICH REPEAT-CONTAINING PROTEIN DDB_G0281931-RELATED"/>
    <property type="match status" value="1"/>
</dbReference>
<dbReference type="Pfam" id="PF00069">
    <property type="entry name" value="Pkinase"/>
    <property type="match status" value="1"/>
</dbReference>
<evidence type="ECO:0000313" key="3">
    <source>
        <dbReference type="Proteomes" id="UP000824469"/>
    </source>
</evidence>
<dbReference type="PROSITE" id="PS00108">
    <property type="entry name" value="PROTEIN_KINASE_ST"/>
    <property type="match status" value="1"/>
</dbReference>
<gene>
    <name evidence="2" type="ORF">KI387_036149</name>
</gene>
<proteinExistence type="predicted"/>
<evidence type="ECO:0000259" key="1">
    <source>
        <dbReference type="PROSITE" id="PS50011"/>
    </source>
</evidence>
<dbReference type="Gene3D" id="1.10.510.10">
    <property type="entry name" value="Transferase(Phosphotransferase) domain 1"/>
    <property type="match status" value="1"/>
</dbReference>
<dbReference type="InterPro" id="IPR051824">
    <property type="entry name" value="LRR_Rcpt-Like_S/T_Kinase"/>
</dbReference>
<dbReference type="SUPFAM" id="SSF56112">
    <property type="entry name" value="Protein kinase-like (PK-like)"/>
    <property type="match status" value="1"/>
</dbReference>
<dbReference type="PROSITE" id="PS50011">
    <property type="entry name" value="PROTEIN_KINASE_DOM"/>
    <property type="match status" value="1"/>
</dbReference>
<keyword evidence="3" id="KW-1185">Reference proteome</keyword>
<dbReference type="PANTHER" id="PTHR48006:SF92">
    <property type="entry name" value="LRR RECEPTOR-LIKE SERINE_THREONINE-PROTEIN KINASE GSO1"/>
    <property type="match status" value="1"/>
</dbReference>
<dbReference type="InterPro" id="IPR000719">
    <property type="entry name" value="Prot_kinase_dom"/>
</dbReference>
<comment type="caution">
    <text evidence="2">The sequence shown here is derived from an EMBL/GenBank/DDBJ whole genome shotgun (WGS) entry which is preliminary data.</text>
</comment>
<feature type="domain" description="Protein kinase" evidence="1">
    <location>
        <begin position="1"/>
        <end position="58"/>
    </location>
</feature>
<protein>
    <recommendedName>
        <fullName evidence="1">Protein kinase domain-containing protein</fullName>
    </recommendedName>
</protein>
<feature type="non-terminal residue" evidence="2">
    <location>
        <position position="58"/>
    </location>
</feature>
<dbReference type="AlphaFoldDB" id="A0AA38KKW8"/>
<dbReference type="InterPro" id="IPR011009">
    <property type="entry name" value="Kinase-like_dom_sf"/>
</dbReference>
<dbReference type="GO" id="GO:0005524">
    <property type="term" value="F:ATP binding"/>
    <property type="evidence" value="ECO:0007669"/>
    <property type="project" value="InterPro"/>
</dbReference>
<accession>A0AA38KKW8</accession>